<evidence type="ECO:0000313" key="3">
    <source>
        <dbReference type="Proteomes" id="UP000535509"/>
    </source>
</evidence>
<keyword evidence="1" id="KW-0175">Coiled coil</keyword>
<evidence type="ECO:0000256" key="1">
    <source>
        <dbReference type="SAM" id="Coils"/>
    </source>
</evidence>
<organism evidence="2 3">
    <name type="scientific">Campylobacter fetus</name>
    <dbReference type="NCBI Taxonomy" id="196"/>
    <lineage>
        <taxon>Bacteria</taxon>
        <taxon>Pseudomonadati</taxon>
        <taxon>Campylobacterota</taxon>
        <taxon>Epsilonproteobacteria</taxon>
        <taxon>Campylobacterales</taxon>
        <taxon>Campylobacteraceae</taxon>
        <taxon>Campylobacter</taxon>
    </lineage>
</organism>
<sequence length="128" mass="14434">MVNKKSVQVENADIIENVEIKEKEIVETKKSMAQIAKEAEKAARKLRRVIVHYNDPKDSHLVTSAYANCDNSYFSIGKIIPLDTSIELEQALCDNLEEAKIQVHIPDPKGSGNMSVKLIKKYSVVYED</sequence>
<proteinExistence type="predicted"/>
<accession>A0A825BDN1</accession>
<dbReference type="Proteomes" id="UP000535509">
    <property type="component" value="Unassembled WGS sequence"/>
</dbReference>
<evidence type="ECO:0000313" key="2">
    <source>
        <dbReference type="EMBL" id="EAI8859976.1"/>
    </source>
</evidence>
<protein>
    <submittedName>
        <fullName evidence="2">Uncharacterized protein</fullName>
    </submittedName>
</protein>
<reference evidence="2 3" key="1">
    <citation type="submission" date="2018-06" db="EMBL/GenBank/DDBJ databases">
        <authorList>
            <consortium name="PulseNet: The National Subtyping Network for Foodborne Disease Surveillance"/>
            <person name="Tarr C.L."/>
            <person name="Trees E."/>
            <person name="Katz L.S."/>
            <person name="Carleton-Romer H.A."/>
            <person name="Stroika S."/>
            <person name="Kucerova Z."/>
            <person name="Roache K.F."/>
            <person name="Sabol A.L."/>
            <person name="Besser J."/>
            <person name="Gerner-Smidt P."/>
        </authorList>
    </citation>
    <scope>NUCLEOTIDE SEQUENCE [LARGE SCALE GENOMIC DNA]</scope>
    <source>
        <strain evidence="2 3">PNUSAC001503</strain>
    </source>
</reference>
<dbReference type="RefSeq" id="WP_042960358.1">
    <property type="nucleotide sequence ID" value="NZ_JACXXC010000001.1"/>
</dbReference>
<dbReference type="AlphaFoldDB" id="A0A825BDN1"/>
<gene>
    <name evidence="2" type="ORF">CX802_09085</name>
</gene>
<feature type="coiled-coil region" evidence="1">
    <location>
        <begin position="18"/>
        <end position="45"/>
    </location>
</feature>
<name>A0A825BDN1_CAMFE</name>
<comment type="caution">
    <text evidence="2">The sequence shown here is derived from an EMBL/GenBank/DDBJ whole genome shotgun (WGS) entry which is preliminary data.</text>
</comment>
<dbReference type="EMBL" id="AABTCC010000044">
    <property type="protein sequence ID" value="EAI8859976.1"/>
    <property type="molecule type" value="Genomic_DNA"/>
</dbReference>
<keyword evidence="3" id="KW-1185">Reference proteome</keyword>